<dbReference type="EMBL" id="JBDPGJ010000001">
    <property type="protein sequence ID" value="MEX0404308.1"/>
    <property type="molecule type" value="Genomic_DNA"/>
</dbReference>
<dbReference type="SMART" id="SM00044">
    <property type="entry name" value="CYCc"/>
    <property type="match status" value="1"/>
</dbReference>
<keyword evidence="10" id="KW-0548">Nucleotidyltransferase</keyword>
<evidence type="ECO:0000259" key="9">
    <source>
        <dbReference type="PROSITE" id="PS50125"/>
    </source>
</evidence>
<evidence type="ECO:0000256" key="7">
    <source>
        <dbReference type="RuleBase" id="RU000405"/>
    </source>
</evidence>
<accession>A0ABV3SC34</accession>
<evidence type="ECO:0000256" key="2">
    <source>
        <dbReference type="ARBA" id="ARBA00022692"/>
    </source>
</evidence>
<dbReference type="Proteomes" id="UP001556692">
    <property type="component" value="Unassembled WGS sequence"/>
</dbReference>
<dbReference type="RefSeq" id="WP_367953120.1">
    <property type="nucleotide sequence ID" value="NZ_JBDPGJ010000001.1"/>
</dbReference>
<evidence type="ECO:0000256" key="8">
    <source>
        <dbReference type="SAM" id="Phobius"/>
    </source>
</evidence>
<reference evidence="10 11" key="1">
    <citation type="submission" date="2024-05" db="EMBL/GenBank/DDBJ databases">
        <authorList>
            <person name="Jiang F."/>
        </authorList>
    </citation>
    <scope>NUCLEOTIDE SEQUENCE [LARGE SCALE GENOMIC DNA]</scope>
    <source>
        <strain evidence="10 11">LZ166</strain>
    </source>
</reference>
<keyword evidence="4 8" id="KW-1133">Transmembrane helix</keyword>
<dbReference type="Pfam" id="PF00211">
    <property type="entry name" value="Guanylate_cyc"/>
    <property type="match status" value="1"/>
</dbReference>
<dbReference type="PROSITE" id="PS50125">
    <property type="entry name" value="GUANYLATE_CYCLASE_2"/>
    <property type="match status" value="1"/>
</dbReference>
<evidence type="ECO:0000256" key="4">
    <source>
        <dbReference type="ARBA" id="ARBA00022989"/>
    </source>
</evidence>
<keyword evidence="11" id="KW-1185">Reference proteome</keyword>
<dbReference type="PANTHER" id="PTHR11920">
    <property type="entry name" value="GUANYLYL CYCLASE"/>
    <property type="match status" value="1"/>
</dbReference>
<feature type="transmembrane region" description="Helical" evidence="8">
    <location>
        <begin position="22"/>
        <end position="41"/>
    </location>
</feature>
<name>A0ABV3SC34_9HYPH</name>
<gene>
    <name evidence="10" type="ORF">ABGN05_01370</name>
</gene>
<keyword evidence="5 8" id="KW-0472">Membrane</keyword>
<dbReference type="InterPro" id="IPR001054">
    <property type="entry name" value="A/G_cyclase"/>
</dbReference>
<dbReference type="PANTHER" id="PTHR11920:SF335">
    <property type="entry name" value="GUANYLATE CYCLASE"/>
    <property type="match status" value="1"/>
</dbReference>
<dbReference type="PROSITE" id="PS00452">
    <property type="entry name" value="GUANYLATE_CYCLASE_1"/>
    <property type="match status" value="1"/>
</dbReference>
<evidence type="ECO:0000256" key="1">
    <source>
        <dbReference type="ARBA" id="ARBA00004370"/>
    </source>
</evidence>
<dbReference type="SUPFAM" id="SSF55073">
    <property type="entry name" value="Nucleotide cyclase"/>
    <property type="match status" value="1"/>
</dbReference>
<keyword evidence="2 8" id="KW-0812">Transmembrane</keyword>
<feature type="transmembrane region" description="Helical" evidence="8">
    <location>
        <begin position="96"/>
        <end position="114"/>
    </location>
</feature>
<dbReference type="InterPro" id="IPR018297">
    <property type="entry name" value="A/G_cyclase_CS"/>
</dbReference>
<feature type="domain" description="Guanylate cyclase" evidence="9">
    <location>
        <begin position="222"/>
        <end position="345"/>
    </location>
</feature>
<keyword evidence="10" id="KW-0808">Transferase</keyword>
<dbReference type="EC" id="2.7.7.-" evidence="10"/>
<feature type="transmembrane region" description="Helical" evidence="8">
    <location>
        <begin position="120"/>
        <end position="138"/>
    </location>
</feature>
<keyword evidence="3" id="KW-0547">Nucleotide-binding</keyword>
<dbReference type="GO" id="GO:0016779">
    <property type="term" value="F:nucleotidyltransferase activity"/>
    <property type="evidence" value="ECO:0007669"/>
    <property type="project" value="UniProtKB-KW"/>
</dbReference>
<evidence type="ECO:0000313" key="11">
    <source>
        <dbReference type="Proteomes" id="UP001556692"/>
    </source>
</evidence>
<dbReference type="InterPro" id="IPR029787">
    <property type="entry name" value="Nucleotide_cyclase"/>
</dbReference>
<evidence type="ECO:0000313" key="10">
    <source>
        <dbReference type="EMBL" id="MEX0404308.1"/>
    </source>
</evidence>
<dbReference type="Pfam" id="PF20967">
    <property type="entry name" value="MASE7"/>
    <property type="match status" value="1"/>
</dbReference>
<dbReference type="InterPro" id="IPR050401">
    <property type="entry name" value="Cyclic_nucleotide_synthase"/>
</dbReference>
<proteinExistence type="inferred from homology"/>
<dbReference type="CDD" id="cd07302">
    <property type="entry name" value="CHD"/>
    <property type="match status" value="1"/>
</dbReference>
<evidence type="ECO:0000256" key="3">
    <source>
        <dbReference type="ARBA" id="ARBA00022741"/>
    </source>
</evidence>
<comment type="similarity">
    <text evidence="7">Belongs to the adenylyl cyclase class-4/guanylyl cyclase family.</text>
</comment>
<dbReference type="InterPro" id="IPR048432">
    <property type="entry name" value="MASE7"/>
</dbReference>
<organism evidence="10 11">
    <name type="scientific">Aquibium pacificus</name>
    <dbReference type="NCBI Taxonomy" id="3153579"/>
    <lineage>
        <taxon>Bacteria</taxon>
        <taxon>Pseudomonadati</taxon>
        <taxon>Pseudomonadota</taxon>
        <taxon>Alphaproteobacteria</taxon>
        <taxon>Hyphomicrobiales</taxon>
        <taxon>Phyllobacteriaceae</taxon>
        <taxon>Aquibium</taxon>
    </lineage>
</organism>
<comment type="subcellular location">
    <subcellularLocation>
        <location evidence="1">Membrane</location>
    </subcellularLocation>
</comment>
<feature type="transmembrane region" description="Helical" evidence="8">
    <location>
        <begin position="150"/>
        <end position="173"/>
    </location>
</feature>
<keyword evidence="6 7" id="KW-0456">Lyase</keyword>
<evidence type="ECO:0000256" key="6">
    <source>
        <dbReference type="ARBA" id="ARBA00023239"/>
    </source>
</evidence>
<protein>
    <submittedName>
        <fullName evidence="10">Adenylate/guanylate cyclase domain-containing protein</fullName>
        <ecNumber evidence="10">2.7.7.-</ecNumber>
    </submittedName>
</protein>
<comment type="caution">
    <text evidence="10">The sequence shown here is derived from an EMBL/GenBank/DDBJ whole genome shotgun (WGS) entry which is preliminary data.</text>
</comment>
<sequence>MGLNAVIAFGTERYPEKVARRLRAVNITAWLAAAGMALFAIKRPTDPDPFTIVTAFCVASTPLLHRFSPVAAPLALVCLGFVHATRLILTIGTGDGIFLLFLTSAPLSLLLLGVERYRLAAALSAAGVVLVIVLNFTVPHDTGDIPPLALKINFSLNFALNMMLVFAVVLYVARQAARAEAAAEREFERSEGLLRNILPTSIAEQLKDAPGDVIARRHDEVSVLFADMAGFTARAGSMSPDRLVRLLNGVFSEFDRLAEIHGVEKIKTSGDAYMAVSGAPVARPNHAEALAALALDMLETAPRLQDGVPIRIGLACGPVVAGVVGSKKFFYDVWGDAVNVAARMESTGVAGRIQVSPAFRERISGDFLFEPRGKIEVKGKGPMETWFLLGRKDAAAAQSVAE</sequence>
<evidence type="ECO:0000256" key="5">
    <source>
        <dbReference type="ARBA" id="ARBA00023136"/>
    </source>
</evidence>
<dbReference type="Gene3D" id="3.30.70.1230">
    <property type="entry name" value="Nucleotide cyclase"/>
    <property type="match status" value="1"/>
</dbReference>